<keyword evidence="2" id="KW-1185">Reference proteome</keyword>
<gene>
    <name evidence="1" type="ORF">MML48_5g00013637</name>
</gene>
<evidence type="ECO:0000313" key="2">
    <source>
        <dbReference type="Proteomes" id="UP001056778"/>
    </source>
</evidence>
<name>A0ACB9T456_HOLOL</name>
<accession>A0ACB9T456</accession>
<protein>
    <submittedName>
        <fullName evidence="1">Uncharacterized protein</fullName>
    </submittedName>
</protein>
<sequence>MASGHRQSPAYFFSPTITLLKDLQSIVNRIDHDLDGLLRWQIKNEEYYDQLADKIIIINEVFTHLKNRKSGVFIIIPDNETVLVYRKIINADEDFTTGNDSGDNAENNTFNNDHLFSALTQVEQLLGLYSYQNLTKNLTSTKYQQMIYDELGDRDFDSFEINQHELLKKKILFALYGPPKQLKDGDIGYEAKEMKEMETLYNQIRTTNNKYSKWNDRIVITFIYNCTEPLAQEKDKKKEKDENYNPDNDFIPVPVIVLRKCKRNKKEINGKRPCRVFIDSNGRVYQSWDYYLKNNVLPRCQMIYPRDGKYQSKLGSSKVLLDNKPSPSNSSIFKLMQVADIGSGIFGFASGVVLIATAFTPVAAVTVPVAVATGIATGAYSTGRSVYNLKDRDVHGQSINITNAESRAAYLNIAAGVGSIVGAGATRTVSTLVRSGSSVGPVVEGSITLINSANLAIGGTAFINACYDIRSQYCEDGVVPSALTIAQLGSSLFFFGNSIYNFRTGAALVKEIQTTTLNEIHDGLRSNRHRKTFNKMLKETVRIKGEARGRAEVIATLRNSASRDDILAVLTRSNKNFNKNDVRFAAEGGGISLNGVKVDILEFGTLQKNSTKRDFQ</sequence>
<dbReference type="EMBL" id="CM043019">
    <property type="protein sequence ID" value="KAI4461600.1"/>
    <property type="molecule type" value="Genomic_DNA"/>
</dbReference>
<proteinExistence type="predicted"/>
<reference evidence="1" key="1">
    <citation type="submission" date="2022-04" db="EMBL/GenBank/DDBJ databases">
        <title>Chromosome-scale genome assembly of Holotrichia oblita Faldermann.</title>
        <authorList>
            <person name="Rongchong L."/>
        </authorList>
    </citation>
    <scope>NUCLEOTIDE SEQUENCE</scope>
    <source>
        <strain evidence="1">81SQS9</strain>
    </source>
</reference>
<organism evidence="1 2">
    <name type="scientific">Holotrichia oblita</name>
    <name type="common">Chafer beetle</name>
    <dbReference type="NCBI Taxonomy" id="644536"/>
    <lineage>
        <taxon>Eukaryota</taxon>
        <taxon>Metazoa</taxon>
        <taxon>Ecdysozoa</taxon>
        <taxon>Arthropoda</taxon>
        <taxon>Hexapoda</taxon>
        <taxon>Insecta</taxon>
        <taxon>Pterygota</taxon>
        <taxon>Neoptera</taxon>
        <taxon>Endopterygota</taxon>
        <taxon>Coleoptera</taxon>
        <taxon>Polyphaga</taxon>
        <taxon>Scarabaeiformia</taxon>
        <taxon>Scarabaeidae</taxon>
        <taxon>Melolonthinae</taxon>
        <taxon>Holotrichia</taxon>
    </lineage>
</organism>
<comment type="caution">
    <text evidence="1">The sequence shown here is derived from an EMBL/GenBank/DDBJ whole genome shotgun (WGS) entry which is preliminary data.</text>
</comment>
<dbReference type="Proteomes" id="UP001056778">
    <property type="component" value="Chromosome 5"/>
</dbReference>
<evidence type="ECO:0000313" key="1">
    <source>
        <dbReference type="EMBL" id="KAI4461600.1"/>
    </source>
</evidence>